<name>A0A370DGX7_9GAMM</name>
<reference evidence="2 3" key="1">
    <citation type="journal article" date="2018" name="ISME J.">
        <title>Endosymbiont genomes yield clues of tubeworm success.</title>
        <authorList>
            <person name="Li Y."/>
            <person name="Liles M.R."/>
            <person name="Halanych K.M."/>
        </authorList>
    </citation>
    <scope>NUCLEOTIDE SEQUENCE [LARGE SCALE GENOMIC DNA]</scope>
    <source>
        <strain evidence="2">A1422</strain>
    </source>
</reference>
<proteinExistence type="predicted"/>
<sequence>MPNERVVLSTGVYVLIIIWSRLFQKKRKEGGGALTNDNDFVFGSHGTNWGNLGTVYLILLANCLG</sequence>
<evidence type="ECO:0000256" key="1">
    <source>
        <dbReference type="SAM" id="Phobius"/>
    </source>
</evidence>
<keyword evidence="1" id="KW-0472">Membrane</keyword>
<dbReference type="AlphaFoldDB" id="A0A370DGX7"/>
<dbReference type="EMBL" id="QFXD01000320">
    <property type="protein sequence ID" value="RDH83416.1"/>
    <property type="molecule type" value="Genomic_DNA"/>
</dbReference>
<protein>
    <submittedName>
        <fullName evidence="2">Uncharacterized protein</fullName>
    </submittedName>
</protein>
<keyword evidence="1" id="KW-0812">Transmembrane</keyword>
<dbReference type="Proteomes" id="UP000255508">
    <property type="component" value="Unassembled WGS sequence"/>
</dbReference>
<keyword evidence="1" id="KW-1133">Transmembrane helix</keyword>
<organism evidence="2 3">
    <name type="scientific">endosymbiont of Lamellibrachia luymesi</name>
    <dbReference type="NCBI Taxonomy" id="2200907"/>
    <lineage>
        <taxon>Bacteria</taxon>
        <taxon>Pseudomonadati</taxon>
        <taxon>Pseudomonadota</taxon>
        <taxon>Gammaproteobacteria</taxon>
        <taxon>sulfur-oxidizing symbionts</taxon>
    </lineage>
</organism>
<gene>
    <name evidence="2" type="ORF">DIZ79_17785</name>
</gene>
<evidence type="ECO:0000313" key="2">
    <source>
        <dbReference type="EMBL" id="RDH83416.1"/>
    </source>
</evidence>
<feature type="transmembrane region" description="Helical" evidence="1">
    <location>
        <begin position="6"/>
        <end position="23"/>
    </location>
</feature>
<comment type="caution">
    <text evidence="2">The sequence shown here is derived from an EMBL/GenBank/DDBJ whole genome shotgun (WGS) entry which is preliminary data.</text>
</comment>
<evidence type="ECO:0000313" key="3">
    <source>
        <dbReference type="Proteomes" id="UP000255508"/>
    </source>
</evidence>
<accession>A0A370DGX7</accession>